<dbReference type="Gene3D" id="2.70.70.10">
    <property type="entry name" value="Glucose Permease (Domain IIA)"/>
    <property type="match status" value="1"/>
</dbReference>
<dbReference type="InterPro" id="IPR016047">
    <property type="entry name" value="M23ase_b-sheet_dom"/>
</dbReference>
<dbReference type="Pfam" id="PF01551">
    <property type="entry name" value="Peptidase_M23"/>
    <property type="match status" value="1"/>
</dbReference>
<sequence>MRRGALLLAAVMFLTGAAPAFGRDAARPRREETARRQAGLLAALWSGQAAALAGPPGRDAAGADWTEADRRTVWMRSLLEAAGPDRPAAAPARSEAAETGRKPPVPAGPPGPAKDGEEDPGPDVFAPPDGGLSWPLRGKVAAAFAPQARPPRQGVVLAATPGSPVAAAAGGRVVFTGALRGLGRMLIVSHGDRRHTVYACLGQVDVAVDDEVPRGAVLGRSGFCATARTAGVYFELRFREKALNPAEWLAARQ</sequence>
<dbReference type="GO" id="GO:0004222">
    <property type="term" value="F:metalloendopeptidase activity"/>
    <property type="evidence" value="ECO:0007669"/>
    <property type="project" value="TreeGrafter"/>
</dbReference>
<dbReference type="PANTHER" id="PTHR21666:SF289">
    <property type="entry name" value="L-ALA--D-GLU ENDOPEPTIDASE"/>
    <property type="match status" value="1"/>
</dbReference>
<name>I2PZN5_9BACT</name>
<dbReference type="OrthoDB" id="9784703at2"/>
<dbReference type="InterPro" id="IPR011055">
    <property type="entry name" value="Dup_hybrid_motif"/>
</dbReference>
<dbReference type="eggNOG" id="COG4942">
    <property type="taxonomic scope" value="Bacteria"/>
</dbReference>
<proteinExistence type="predicted"/>
<organism evidence="5">
    <name type="scientific">Desulfovibrio sp. U5L</name>
    <dbReference type="NCBI Taxonomy" id="596152"/>
    <lineage>
        <taxon>Bacteria</taxon>
        <taxon>Pseudomonadati</taxon>
        <taxon>Thermodesulfobacteriota</taxon>
        <taxon>Desulfovibrionia</taxon>
        <taxon>Desulfovibrionales</taxon>
        <taxon>Desulfovibrionaceae</taxon>
        <taxon>Desulfovibrio</taxon>
    </lineage>
</organism>
<dbReference type="PANTHER" id="PTHR21666">
    <property type="entry name" value="PEPTIDASE-RELATED"/>
    <property type="match status" value="1"/>
</dbReference>
<evidence type="ECO:0000313" key="5">
    <source>
        <dbReference type="EMBL" id="EIG52991.1"/>
    </source>
</evidence>
<dbReference type="CDD" id="cd12797">
    <property type="entry name" value="M23_peptidase"/>
    <property type="match status" value="1"/>
</dbReference>
<dbReference type="AlphaFoldDB" id="I2PZN5"/>
<feature type="chain" id="PRO_5003663569" evidence="3">
    <location>
        <begin position="21"/>
        <end position="253"/>
    </location>
</feature>
<gene>
    <name evidence="5" type="ORF">DesU5LDRAFT_1295</name>
</gene>
<dbReference type="SUPFAM" id="SSF51261">
    <property type="entry name" value="Duplicated hybrid motif"/>
    <property type="match status" value="1"/>
</dbReference>
<protein>
    <submittedName>
        <fullName evidence="5">Membrane-bound metallopeptidase</fullName>
    </submittedName>
</protein>
<feature type="compositionally biased region" description="Low complexity" evidence="2">
    <location>
        <begin position="81"/>
        <end position="94"/>
    </location>
</feature>
<feature type="compositionally biased region" description="Pro residues" evidence="2">
    <location>
        <begin position="103"/>
        <end position="112"/>
    </location>
</feature>
<dbReference type="EMBL" id="JH600068">
    <property type="protein sequence ID" value="EIG52991.1"/>
    <property type="molecule type" value="Genomic_DNA"/>
</dbReference>
<feature type="region of interest" description="Disordered" evidence="2">
    <location>
        <begin position="81"/>
        <end position="131"/>
    </location>
</feature>
<dbReference type="STRING" id="596152.DesU5LDRAFT_1295"/>
<keyword evidence="1 3" id="KW-0732">Signal</keyword>
<feature type="signal peptide" evidence="3">
    <location>
        <begin position="1"/>
        <end position="20"/>
    </location>
</feature>
<evidence type="ECO:0000259" key="4">
    <source>
        <dbReference type="Pfam" id="PF01551"/>
    </source>
</evidence>
<evidence type="ECO:0000256" key="2">
    <source>
        <dbReference type="SAM" id="MobiDB-lite"/>
    </source>
</evidence>
<dbReference type="HOGENOM" id="CLU_1097232_0_0_7"/>
<accession>I2PZN5</accession>
<reference evidence="5" key="1">
    <citation type="submission" date="2011-11" db="EMBL/GenBank/DDBJ databases">
        <title>Improved High-Quality Draft sequence of Desulfovibrio sp. U5L.</title>
        <authorList>
            <consortium name="US DOE Joint Genome Institute"/>
            <person name="Lucas S."/>
            <person name="Han J."/>
            <person name="Lapidus A."/>
            <person name="Cheng J.-F."/>
            <person name="Goodwin L."/>
            <person name="Pitluck S."/>
            <person name="Peters L."/>
            <person name="Ovchinnikova G."/>
            <person name="Held B."/>
            <person name="Detter J.C."/>
            <person name="Han C."/>
            <person name="Tapia R."/>
            <person name="Land M."/>
            <person name="Hauser L."/>
            <person name="Kyrpides N."/>
            <person name="Ivanova N."/>
            <person name="Pagani I."/>
            <person name="Gabster J."/>
            <person name="Walker C."/>
            <person name="Stolyar S."/>
            <person name="Stahl D."/>
            <person name="Arkin A."/>
            <person name="Dehal P."/>
            <person name="Hazen T."/>
            <person name="Woyke T."/>
        </authorList>
    </citation>
    <scope>NUCLEOTIDE SEQUENCE [LARGE SCALE GENOMIC DNA]</scope>
    <source>
        <strain evidence="5">U5L</strain>
    </source>
</reference>
<evidence type="ECO:0000256" key="3">
    <source>
        <dbReference type="SAM" id="SignalP"/>
    </source>
</evidence>
<dbReference type="InterPro" id="IPR050570">
    <property type="entry name" value="Cell_wall_metabolism_enzyme"/>
</dbReference>
<feature type="domain" description="M23ase beta-sheet core" evidence="4">
    <location>
        <begin position="152"/>
        <end position="245"/>
    </location>
</feature>
<evidence type="ECO:0000256" key="1">
    <source>
        <dbReference type="ARBA" id="ARBA00022729"/>
    </source>
</evidence>